<accession>A0AAW2ZLA0</accession>
<dbReference type="PANTHER" id="PTHR45348">
    <property type="entry name" value="HYPOTHETICAL OXIDOREDUCTASE (EUROFUNG)"/>
    <property type="match status" value="1"/>
</dbReference>
<keyword evidence="3" id="KW-1185">Reference proteome</keyword>
<dbReference type="InterPro" id="IPR011032">
    <property type="entry name" value="GroES-like_sf"/>
</dbReference>
<dbReference type="Gene3D" id="3.90.180.10">
    <property type="entry name" value="Medium-chain alcohol dehydrogenases, catalytic domain"/>
    <property type="match status" value="1"/>
</dbReference>
<name>A0AAW2ZLA0_9EUKA</name>
<sequence length="167" mass="18183">MSSLKNYAALIKEKGGKVVVDEAPIEESLKDNEVLIKVESVALNPIDIYTQRHGAFIKQYPSTTGYDLAGVVVKLGPNLDESFLRQNIKVGDRVTAFPPQFVTGENRHAAFQKYSTVWAHATSKVPDNVNAESASTVAICVATAAAGLFDSNHLNIKRPDPKTKGHY</sequence>
<dbReference type="GO" id="GO:0016651">
    <property type="term" value="F:oxidoreductase activity, acting on NAD(P)H"/>
    <property type="evidence" value="ECO:0007669"/>
    <property type="project" value="InterPro"/>
</dbReference>
<dbReference type="InterPro" id="IPR013154">
    <property type="entry name" value="ADH-like_N"/>
</dbReference>
<feature type="domain" description="Alcohol dehydrogenase-like N-terminal" evidence="1">
    <location>
        <begin position="31"/>
        <end position="127"/>
    </location>
</feature>
<dbReference type="AlphaFoldDB" id="A0AAW2ZLA0"/>
<evidence type="ECO:0000313" key="2">
    <source>
        <dbReference type="EMBL" id="KAL0489486.1"/>
    </source>
</evidence>
<comment type="caution">
    <text evidence="2">The sequence shown here is derived from an EMBL/GenBank/DDBJ whole genome shotgun (WGS) entry which is preliminary data.</text>
</comment>
<dbReference type="SUPFAM" id="SSF50129">
    <property type="entry name" value="GroES-like"/>
    <property type="match status" value="1"/>
</dbReference>
<dbReference type="PANTHER" id="PTHR45348:SF2">
    <property type="entry name" value="ZINC-TYPE ALCOHOL DEHYDROGENASE-LIKE PROTEIN C2E1P3.01"/>
    <property type="match status" value="1"/>
</dbReference>
<organism evidence="2 3">
    <name type="scientific">Acrasis kona</name>
    <dbReference type="NCBI Taxonomy" id="1008807"/>
    <lineage>
        <taxon>Eukaryota</taxon>
        <taxon>Discoba</taxon>
        <taxon>Heterolobosea</taxon>
        <taxon>Tetramitia</taxon>
        <taxon>Eutetramitia</taxon>
        <taxon>Acrasidae</taxon>
        <taxon>Acrasis</taxon>
    </lineage>
</organism>
<gene>
    <name evidence="2" type="ORF">AKO1_010489</name>
</gene>
<evidence type="ECO:0000259" key="1">
    <source>
        <dbReference type="Pfam" id="PF08240"/>
    </source>
</evidence>
<proteinExistence type="predicted"/>
<dbReference type="EMBL" id="JAOPGA020001561">
    <property type="protein sequence ID" value="KAL0489486.1"/>
    <property type="molecule type" value="Genomic_DNA"/>
</dbReference>
<dbReference type="InterPro" id="IPR047122">
    <property type="entry name" value="Trans-enoyl_RdTase-like"/>
</dbReference>
<evidence type="ECO:0000313" key="3">
    <source>
        <dbReference type="Proteomes" id="UP001431209"/>
    </source>
</evidence>
<dbReference type="Pfam" id="PF08240">
    <property type="entry name" value="ADH_N"/>
    <property type="match status" value="1"/>
</dbReference>
<protein>
    <submittedName>
        <fullName evidence="2">Zinc-binding alcohol dehydrogenase domain-containing protein cipB</fullName>
    </submittedName>
</protein>
<reference evidence="2 3" key="1">
    <citation type="submission" date="2024-03" db="EMBL/GenBank/DDBJ databases">
        <title>The Acrasis kona genome and developmental transcriptomes reveal deep origins of eukaryotic multicellular pathways.</title>
        <authorList>
            <person name="Sheikh S."/>
            <person name="Fu C.-J."/>
            <person name="Brown M.W."/>
            <person name="Baldauf S.L."/>
        </authorList>
    </citation>
    <scope>NUCLEOTIDE SEQUENCE [LARGE SCALE GENOMIC DNA]</scope>
    <source>
        <strain evidence="2 3">ATCC MYA-3509</strain>
    </source>
</reference>
<dbReference type="Proteomes" id="UP001431209">
    <property type="component" value="Unassembled WGS sequence"/>
</dbReference>